<evidence type="ECO:0000313" key="2">
    <source>
        <dbReference type="EMBL" id="GAL29533.1"/>
    </source>
</evidence>
<accession>A0ABQ0JLA4</accession>
<dbReference type="Gene3D" id="3.40.50.720">
    <property type="entry name" value="NAD(P)-binding Rossmann-like Domain"/>
    <property type="match status" value="1"/>
</dbReference>
<evidence type="ECO:0000259" key="1">
    <source>
        <dbReference type="Pfam" id="PF13460"/>
    </source>
</evidence>
<dbReference type="Proteomes" id="UP000029223">
    <property type="component" value="Unassembled WGS sequence"/>
</dbReference>
<dbReference type="EMBL" id="BBMS01000067">
    <property type="protein sequence ID" value="GAL29533.1"/>
    <property type="molecule type" value="Genomic_DNA"/>
</dbReference>
<evidence type="ECO:0000313" key="3">
    <source>
        <dbReference type="Proteomes" id="UP000029223"/>
    </source>
</evidence>
<dbReference type="Pfam" id="PF13460">
    <property type="entry name" value="NAD_binding_10"/>
    <property type="match status" value="1"/>
</dbReference>
<name>A0ABQ0JLA4_9VIBR</name>
<organism evidence="2 3">
    <name type="scientific">Vibrio variabilis</name>
    <dbReference type="NCBI Taxonomy" id="990271"/>
    <lineage>
        <taxon>Bacteria</taxon>
        <taxon>Pseudomonadati</taxon>
        <taxon>Pseudomonadota</taxon>
        <taxon>Gammaproteobacteria</taxon>
        <taxon>Vibrionales</taxon>
        <taxon>Vibrionaceae</taxon>
        <taxon>Vibrio</taxon>
    </lineage>
</organism>
<comment type="caution">
    <text evidence="2">The sequence shown here is derived from an EMBL/GenBank/DDBJ whole genome shotgun (WGS) entry which is preliminary data.</text>
</comment>
<proteinExistence type="predicted"/>
<dbReference type="InterPro" id="IPR016040">
    <property type="entry name" value="NAD(P)-bd_dom"/>
</dbReference>
<reference evidence="3" key="1">
    <citation type="submission" date="2014-09" db="EMBL/GenBank/DDBJ databases">
        <title>Vibrio variabilis JCM 19239. (C206) whole genome shotgun sequence.</title>
        <authorList>
            <person name="Sawabe T."/>
            <person name="Meirelles P."/>
            <person name="Nakanishi M."/>
            <person name="Sayaka M."/>
            <person name="Hattori M."/>
            <person name="Ohkuma M."/>
        </authorList>
    </citation>
    <scope>NUCLEOTIDE SEQUENCE [LARGE SCALE GENOMIC DNA]</scope>
    <source>
        <strain evidence="3">JCM 19239</strain>
    </source>
</reference>
<sequence length="86" mass="9244">MMEILVLGATGNTGSEVVKQLKEAGADFGIMARSADAANKLDLNPNQVRVSNYDDVETMTQALEGVKKIYVAMLLTLVISSGLRTR</sequence>
<dbReference type="SUPFAM" id="SSF51735">
    <property type="entry name" value="NAD(P)-binding Rossmann-fold domains"/>
    <property type="match status" value="1"/>
</dbReference>
<feature type="domain" description="NAD(P)-binding" evidence="1">
    <location>
        <begin position="8"/>
        <end position="73"/>
    </location>
</feature>
<protein>
    <recommendedName>
        <fullName evidence="1">NAD(P)-binding domain-containing protein</fullName>
    </recommendedName>
</protein>
<dbReference type="InterPro" id="IPR036291">
    <property type="entry name" value="NAD(P)-bd_dom_sf"/>
</dbReference>
<gene>
    <name evidence="2" type="ORF">JCM19239_6699</name>
</gene>
<keyword evidence="3" id="KW-1185">Reference proteome</keyword>